<dbReference type="Proteomes" id="UP000281553">
    <property type="component" value="Unassembled WGS sequence"/>
</dbReference>
<proteinExistence type="predicted"/>
<evidence type="ECO:0008006" key="3">
    <source>
        <dbReference type="Google" id="ProtNLM"/>
    </source>
</evidence>
<organism evidence="1 2">
    <name type="scientific">Dibothriocephalus latus</name>
    <name type="common">Fish tapeworm</name>
    <name type="synonym">Diphyllobothrium latum</name>
    <dbReference type="NCBI Taxonomy" id="60516"/>
    <lineage>
        <taxon>Eukaryota</taxon>
        <taxon>Metazoa</taxon>
        <taxon>Spiralia</taxon>
        <taxon>Lophotrochozoa</taxon>
        <taxon>Platyhelminthes</taxon>
        <taxon>Cestoda</taxon>
        <taxon>Eucestoda</taxon>
        <taxon>Diphyllobothriidea</taxon>
        <taxon>Diphyllobothriidae</taxon>
        <taxon>Dibothriocephalus</taxon>
    </lineage>
</organism>
<dbReference type="EMBL" id="UYRU01111987">
    <property type="protein sequence ID" value="VDN44535.1"/>
    <property type="molecule type" value="Genomic_DNA"/>
</dbReference>
<evidence type="ECO:0000313" key="1">
    <source>
        <dbReference type="EMBL" id="VDN44535.1"/>
    </source>
</evidence>
<gene>
    <name evidence="1" type="ORF">DILT_LOCUS19361</name>
</gene>
<accession>A0A3P7NNI8</accession>
<protein>
    <recommendedName>
        <fullName evidence="3">Carrier domain-containing protein</fullName>
    </recommendedName>
</protein>
<dbReference type="OrthoDB" id="408177at2759"/>
<name>A0A3P7NNI8_DIBLA</name>
<sequence length="148" mass="15789">MVIGQQPFSSPPHPRATIRNLCGLALNSALTTDAEEQKTFLDLGGSSLSAMWLVESLITELDLPDERTTLLTALFSQPLAGFLSHVESLADEVDKSVGSPKVQRLDSELATLPVLPLKETKPASAASTVNVSVAWRHLLGKCVDASPL</sequence>
<feature type="non-terminal residue" evidence="1">
    <location>
        <position position="148"/>
    </location>
</feature>
<dbReference type="AlphaFoldDB" id="A0A3P7NNI8"/>
<evidence type="ECO:0000313" key="2">
    <source>
        <dbReference type="Proteomes" id="UP000281553"/>
    </source>
</evidence>
<keyword evidence="2" id="KW-1185">Reference proteome</keyword>
<reference evidence="1 2" key="1">
    <citation type="submission" date="2018-11" db="EMBL/GenBank/DDBJ databases">
        <authorList>
            <consortium name="Pathogen Informatics"/>
        </authorList>
    </citation>
    <scope>NUCLEOTIDE SEQUENCE [LARGE SCALE GENOMIC DNA]</scope>
</reference>